<dbReference type="InterPro" id="IPR037171">
    <property type="entry name" value="NagB/RpiA_transferase-like"/>
</dbReference>
<proteinExistence type="predicted"/>
<evidence type="ECO:0000256" key="1">
    <source>
        <dbReference type="ARBA" id="ARBA00023015"/>
    </source>
</evidence>
<dbReference type="SUPFAM" id="SSF46785">
    <property type="entry name" value="Winged helix' DNA-binding domain"/>
    <property type="match status" value="1"/>
</dbReference>
<dbReference type="Gene3D" id="3.40.50.1360">
    <property type="match status" value="1"/>
</dbReference>
<comment type="caution">
    <text evidence="5">The sequence shown here is derived from an EMBL/GenBank/DDBJ whole genome shotgun (WGS) entry which is preliminary data.</text>
</comment>
<name>A0A9D1WIY0_9FIRM</name>
<evidence type="ECO:0000256" key="3">
    <source>
        <dbReference type="ARBA" id="ARBA00023163"/>
    </source>
</evidence>
<feature type="domain" description="HTH deoR-type" evidence="4">
    <location>
        <begin position="3"/>
        <end position="58"/>
    </location>
</feature>
<dbReference type="GO" id="GO:0003677">
    <property type="term" value="F:DNA binding"/>
    <property type="evidence" value="ECO:0007669"/>
    <property type="project" value="UniProtKB-KW"/>
</dbReference>
<dbReference type="InterPro" id="IPR014036">
    <property type="entry name" value="DeoR-like_C"/>
</dbReference>
<organism evidence="5 6">
    <name type="scientific">Candidatus Blautia gallistercoris</name>
    <dbReference type="NCBI Taxonomy" id="2838490"/>
    <lineage>
        <taxon>Bacteria</taxon>
        <taxon>Bacillati</taxon>
        <taxon>Bacillota</taxon>
        <taxon>Clostridia</taxon>
        <taxon>Lachnospirales</taxon>
        <taxon>Lachnospiraceae</taxon>
        <taxon>Blautia</taxon>
    </lineage>
</organism>
<keyword evidence="1" id="KW-0805">Transcription regulation</keyword>
<reference evidence="5" key="2">
    <citation type="submission" date="2021-04" db="EMBL/GenBank/DDBJ databases">
        <authorList>
            <person name="Gilroy R."/>
        </authorList>
    </citation>
    <scope>NUCLEOTIDE SEQUENCE</scope>
    <source>
        <strain evidence="5">ChiSjej1B19-8411</strain>
    </source>
</reference>
<dbReference type="PROSITE" id="PS00894">
    <property type="entry name" value="HTH_DEOR_1"/>
    <property type="match status" value="1"/>
</dbReference>
<dbReference type="Proteomes" id="UP000886817">
    <property type="component" value="Unassembled WGS sequence"/>
</dbReference>
<dbReference type="AlphaFoldDB" id="A0A9D1WIY0"/>
<dbReference type="PANTHER" id="PTHR30363">
    <property type="entry name" value="HTH-TYPE TRANSCRIPTIONAL REGULATOR SRLR-RELATED"/>
    <property type="match status" value="1"/>
</dbReference>
<reference evidence="5" key="1">
    <citation type="journal article" date="2021" name="PeerJ">
        <title>Extensive microbial diversity within the chicken gut microbiome revealed by metagenomics and culture.</title>
        <authorList>
            <person name="Gilroy R."/>
            <person name="Ravi A."/>
            <person name="Getino M."/>
            <person name="Pursley I."/>
            <person name="Horton D.L."/>
            <person name="Alikhan N.F."/>
            <person name="Baker D."/>
            <person name="Gharbi K."/>
            <person name="Hall N."/>
            <person name="Watson M."/>
            <person name="Adriaenssens E.M."/>
            <person name="Foster-Nyarko E."/>
            <person name="Jarju S."/>
            <person name="Secka A."/>
            <person name="Antonio M."/>
            <person name="Oren A."/>
            <person name="Chaudhuri R.R."/>
            <person name="La Ragione R."/>
            <person name="Hildebrand F."/>
            <person name="Pallen M.J."/>
        </authorList>
    </citation>
    <scope>NUCLEOTIDE SEQUENCE</scope>
    <source>
        <strain evidence="5">ChiSjej1B19-8411</strain>
    </source>
</reference>
<dbReference type="SMART" id="SM01134">
    <property type="entry name" value="DeoRC"/>
    <property type="match status" value="1"/>
</dbReference>
<evidence type="ECO:0000256" key="2">
    <source>
        <dbReference type="ARBA" id="ARBA00023125"/>
    </source>
</evidence>
<dbReference type="EMBL" id="DXEX01000202">
    <property type="protein sequence ID" value="HIX59913.1"/>
    <property type="molecule type" value="Genomic_DNA"/>
</dbReference>
<keyword evidence="3" id="KW-0804">Transcription</keyword>
<dbReference type="Pfam" id="PF00455">
    <property type="entry name" value="DeoRC"/>
    <property type="match status" value="1"/>
</dbReference>
<accession>A0A9D1WIY0</accession>
<dbReference type="InterPro" id="IPR001034">
    <property type="entry name" value="DeoR_HTH"/>
</dbReference>
<dbReference type="GO" id="GO:0003700">
    <property type="term" value="F:DNA-binding transcription factor activity"/>
    <property type="evidence" value="ECO:0007669"/>
    <property type="project" value="InterPro"/>
</dbReference>
<dbReference type="PRINTS" id="PR00037">
    <property type="entry name" value="HTHLACR"/>
</dbReference>
<dbReference type="InterPro" id="IPR018356">
    <property type="entry name" value="Tscrpt_reg_HTH_DeoR_CS"/>
</dbReference>
<evidence type="ECO:0000313" key="5">
    <source>
        <dbReference type="EMBL" id="HIX59913.1"/>
    </source>
</evidence>
<dbReference type="InterPro" id="IPR036390">
    <property type="entry name" value="WH_DNA-bd_sf"/>
</dbReference>
<keyword evidence="2 5" id="KW-0238">DNA-binding</keyword>
<dbReference type="SUPFAM" id="SSF100950">
    <property type="entry name" value="NagB/RpiA/CoA transferase-like"/>
    <property type="match status" value="1"/>
</dbReference>
<dbReference type="Gene3D" id="1.10.10.10">
    <property type="entry name" value="Winged helix-like DNA-binding domain superfamily/Winged helix DNA-binding domain"/>
    <property type="match status" value="1"/>
</dbReference>
<dbReference type="InterPro" id="IPR036388">
    <property type="entry name" value="WH-like_DNA-bd_sf"/>
</dbReference>
<dbReference type="SMART" id="SM00420">
    <property type="entry name" value="HTH_DEOR"/>
    <property type="match status" value="1"/>
</dbReference>
<gene>
    <name evidence="5" type="ORF">IAA45_09405</name>
</gene>
<evidence type="ECO:0000313" key="6">
    <source>
        <dbReference type="Proteomes" id="UP000886817"/>
    </source>
</evidence>
<dbReference type="InterPro" id="IPR050313">
    <property type="entry name" value="Carb_Metab_HTH_regulators"/>
</dbReference>
<dbReference type="Pfam" id="PF08220">
    <property type="entry name" value="HTH_DeoR"/>
    <property type="match status" value="1"/>
</dbReference>
<dbReference type="PANTHER" id="PTHR30363:SF44">
    <property type="entry name" value="AGA OPERON TRANSCRIPTIONAL REPRESSOR-RELATED"/>
    <property type="match status" value="1"/>
</dbReference>
<sequence>MKKEERQRIILNYLAQNRSVTVSQLAERIPASLATLRKDLNELNAQNKLIRSYGGAILPSRTPQEQFAATLPRPEKIVNLELKERIAEEAARLISDHDTIFIGCGSTFSVFARYLRKFQNLRIVTTNLNVACELAATTNSVYFIGGELMEIDGIYYTGGPKIPYELEKVFVNKAFIGVSGVDIKAGLTIYDLTQLNLYSSIYKIARSLILVCDKTKFGCQSAHRIGPIQGYIQTIVTNKELDPDYKNAIEEMGIRILTA</sequence>
<protein>
    <submittedName>
        <fullName evidence="5">DeoR/GlpR family DNA-binding transcription regulator</fullName>
    </submittedName>
</protein>
<evidence type="ECO:0000259" key="4">
    <source>
        <dbReference type="PROSITE" id="PS51000"/>
    </source>
</evidence>
<dbReference type="PROSITE" id="PS51000">
    <property type="entry name" value="HTH_DEOR_2"/>
    <property type="match status" value="1"/>
</dbReference>